<evidence type="ECO:0000256" key="1">
    <source>
        <dbReference type="SAM" id="MobiDB-lite"/>
    </source>
</evidence>
<evidence type="ECO:0000313" key="2">
    <source>
        <dbReference type="EMBL" id="CAE8732748.1"/>
    </source>
</evidence>
<organism evidence="2 3">
    <name type="scientific">Polarella glacialis</name>
    <name type="common">Dinoflagellate</name>
    <dbReference type="NCBI Taxonomy" id="89957"/>
    <lineage>
        <taxon>Eukaryota</taxon>
        <taxon>Sar</taxon>
        <taxon>Alveolata</taxon>
        <taxon>Dinophyceae</taxon>
        <taxon>Suessiales</taxon>
        <taxon>Suessiaceae</taxon>
        <taxon>Polarella</taxon>
    </lineage>
</organism>
<dbReference type="AlphaFoldDB" id="A0A813LFN7"/>
<evidence type="ECO:0008006" key="4">
    <source>
        <dbReference type="Google" id="ProtNLM"/>
    </source>
</evidence>
<accession>A0A813LFN7</accession>
<name>A0A813LFN7_POLGL</name>
<evidence type="ECO:0000313" key="3">
    <source>
        <dbReference type="Proteomes" id="UP000626109"/>
    </source>
</evidence>
<dbReference type="Gene3D" id="1.25.40.20">
    <property type="entry name" value="Ankyrin repeat-containing domain"/>
    <property type="match status" value="1"/>
</dbReference>
<feature type="non-terminal residue" evidence="2">
    <location>
        <position position="215"/>
    </location>
</feature>
<dbReference type="EMBL" id="CAJNNW010036224">
    <property type="protein sequence ID" value="CAE8732748.1"/>
    <property type="molecule type" value="Genomic_DNA"/>
</dbReference>
<comment type="caution">
    <text evidence="2">The sequence shown here is derived from an EMBL/GenBank/DDBJ whole genome shotgun (WGS) entry which is preliminary data.</text>
</comment>
<sequence length="215" mass="22996">DPKLLASLTERDSAAAEALLRDGKALISGRTKDADGRSVFWHAISHELPGPALAIWQRFPPQMAHIGVDLCELHPLTGDTLLHLACGVKRFDARAAELFANLLAASQAPERSRTNAAGQSFLHTAASRLNCWVLAHVFSSLPETSSLCAQKDNTGQTPLCLLARHLRVRCCGGARPTCPASSPRPPPPMGGHADRIAEGDEVELEVQDEFSGSPV</sequence>
<gene>
    <name evidence="2" type="ORF">PGLA2088_LOCUS46530</name>
</gene>
<proteinExistence type="predicted"/>
<dbReference type="Proteomes" id="UP000626109">
    <property type="component" value="Unassembled WGS sequence"/>
</dbReference>
<protein>
    <recommendedName>
        <fullName evidence="4">ANK_REP_REGION domain-containing protein</fullName>
    </recommendedName>
</protein>
<feature type="non-terminal residue" evidence="2">
    <location>
        <position position="1"/>
    </location>
</feature>
<dbReference type="InterPro" id="IPR036770">
    <property type="entry name" value="Ankyrin_rpt-contain_sf"/>
</dbReference>
<feature type="region of interest" description="Disordered" evidence="1">
    <location>
        <begin position="175"/>
        <end position="198"/>
    </location>
</feature>
<reference evidence="2" key="1">
    <citation type="submission" date="2021-02" db="EMBL/GenBank/DDBJ databases">
        <authorList>
            <person name="Dougan E. K."/>
            <person name="Rhodes N."/>
            <person name="Thang M."/>
            <person name="Chan C."/>
        </authorList>
    </citation>
    <scope>NUCLEOTIDE SEQUENCE</scope>
</reference>